<evidence type="ECO:0000313" key="3">
    <source>
        <dbReference type="Proteomes" id="UP000708208"/>
    </source>
</evidence>
<evidence type="ECO:0000313" key="2">
    <source>
        <dbReference type="EMBL" id="CAG7837167.1"/>
    </source>
</evidence>
<keyword evidence="1" id="KW-1133">Transmembrane helix</keyword>
<gene>
    <name evidence="2" type="ORF">AFUS01_LOCUS46317</name>
</gene>
<sequence>MRQGNWTFCGQHYIALFLFCCCGQIQWYFTSAAVRPGARPEPNESPSSRAYPFCITKETLDEYKNDLAHGYDIFQGSLQDSKHWTHDLKLQSKCATCEVGHIEAVNFYKTKNPLKGLVVQANVNPYGMAYGKFDLEFGCKDCVDINPAIKLDDAIEGKALELGYGNVGMGHNKAAAIPCRRRTYLHVRHPYVYVYAHKTEFLKDFCMNYNYLDITCRQYQMFQLMFLTVTSTGTVGHGKTSIIDHGFVDSDDGMPYPYHVDFRSIFKCHTDIIPFKLVGNGDKTYVMYNNDYDACTQASKDVYYNEWRDPPETFISNKVCRWPMRTKCNYGDPDNQGPGTTDPGQSKQDTCMACSETDNEFTREAQNRLVRRSYMQRRVHGITMIVGMIMIGVISIHISRYWKETGGGCLLVGGWLWAHMGLLYASKCAIYIGLVLGMCQPPRTGSDSAVDVGEKREQLIAIHQIIGAIAVILFHINCLVGPWRPSSPGIRFIMVLAHATLGYLSVVVAFLAVLFSTCCFDVITITLVATIFTFANGVPPLIILDADWILYIGGRRREIGGNNHININLNGAVTL</sequence>
<feature type="transmembrane region" description="Helical" evidence="1">
    <location>
        <begin position="489"/>
        <end position="515"/>
    </location>
</feature>
<protein>
    <recommendedName>
        <fullName evidence="4">Cytochrome b561 domain-containing protein</fullName>
    </recommendedName>
</protein>
<feature type="transmembrane region" description="Helical" evidence="1">
    <location>
        <begin position="522"/>
        <end position="543"/>
    </location>
</feature>
<comment type="caution">
    <text evidence="2">The sequence shown here is derived from an EMBL/GenBank/DDBJ whole genome shotgun (WGS) entry which is preliminary data.</text>
</comment>
<evidence type="ECO:0008006" key="4">
    <source>
        <dbReference type="Google" id="ProtNLM"/>
    </source>
</evidence>
<keyword evidence="1" id="KW-0472">Membrane</keyword>
<feature type="transmembrane region" description="Helical" evidence="1">
    <location>
        <begin position="460"/>
        <end position="483"/>
    </location>
</feature>
<reference evidence="2" key="1">
    <citation type="submission" date="2021-06" db="EMBL/GenBank/DDBJ databases">
        <authorList>
            <person name="Hodson N. C."/>
            <person name="Mongue J. A."/>
            <person name="Jaron S. K."/>
        </authorList>
    </citation>
    <scope>NUCLEOTIDE SEQUENCE</scope>
</reference>
<dbReference type="EMBL" id="CAJVCH010571306">
    <property type="protein sequence ID" value="CAG7837167.1"/>
    <property type="molecule type" value="Genomic_DNA"/>
</dbReference>
<feature type="transmembrane region" description="Helical" evidence="1">
    <location>
        <begin position="381"/>
        <end position="402"/>
    </location>
</feature>
<evidence type="ECO:0000256" key="1">
    <source>
        <dbReference type="SAM" id="Phobius"/>
    </source>
</evidence>
<dbReference type="Proteomes" id="UP000708208">
    <property type="component" value="Unassembled WGS sequence"/>
</dbReference>
<proteinExistence type="predicted"/>
<keyword evidence="3" id="KW-1185">Reference proteome</keyword>
<feature type="transmembrane region" description="Helical" evidence="1">
    <location>
        <begin position="414"/>
        <end position="439"/>
    </location>
</feature>
<organism evidence="2 3">
    <name type="scientific">Allacma fusca</name>
    <dbReference type="NCBI Taxonomy" id="39272"/>
    <lineage>
        <taxon>Eukaryota</taxon>
        <taxon>Metazoa</taxon>
        <taxon>Ecdysozoa</taxon>
        <taxon>Arthropoda</taxon>
        <taxon>Hexapoda</taxon>
        <taxon>Collembola</taxon>
        <taxon>Symphypleona</taxon>
        <taxon>Sminthuridae</taxon>
        <taxon>Allacma</taxon>
    </lineage>
</organism>
<keyword evidence="1" id="KW-0812">Transmembrane</keyword>
<name>A0A8J2LIH0_9HEXA</name>
<accession>A0A8J2LIH0</accession>
<dbReference type="AlphaFoldDB" id="A0A8J2LIH0"/>